<evidence type="ECO:0000313" key="8">
    <source>
        <dbReference type="Proteomes" id="UP000001876"/>
    </source>
</evidence>
<evidence type="ECO:0000259" key="6">
    <source>
        <dbReference type="PROSITE" id="PS50102"/>
    </source>
</evidence>
<dbReference type="PROSITE" id="PS50102">
    <property type="entry name" value="RRM"/>
    <property type="match status" value="1"/>
</dbReference>
<keyword evidence="1" id="KW-0677">Repeat</keyword>
<keyword evidence="8" id="KW-1185">Reference proteome</keyword>
<evidence type="ECO:0000313" key="7">
    <source>
        <dbReference type="EMBL" id="EEH59471.1"/>
    </source>
</evidence>
<dbReference type="PANTHER" id="PTHR48032">
    <property type="entry name" value="RNA-BINDING PROTEIN MUSASHI HOMOLOG RBP6"/>
    <property type="match status" value="1"/>
</dbReference>
<dbReference type="OMA" id="QNRYHDM"/>
<dbReference type="Pfam" id="PF00076">
    <property type="entry name" value="RRM_1"/>
    <property type="match status" value="1"/>
</dbReference>
<protein>
    <submittedName>
        <fullName evidence="7">RNA recognition motif family protein</fullName>
    </submittedName>
</protein>
<dbReference type="CDD" id="cd00201">
    <property type="entry name" value="WW"/>
    <property type="match status" value="1"/>
</dbReference>
<reference evidence="7 8" key="1">
    <citation type="journal article" date="2009" name="Science">
        <title>Green evolution and dynamic adaptations revealed by genomes of the marine picoeukaryotes Micromonas.</title>
        <authorList>
            <person name="Worden A.Z."/>
            <person name="Lee J.H."/>
            <person name="Mock T."/>
            <person name="Rouze P."/>
            <person name="Simmons M.P."/>
            <person name="Aerts A.L."/>
            <person name="Allen A.E."/>
            <person name="Cuvelier M.L."/>
            <person name="Derelle E."/>
            <person name="Everett M.V."/>
            <person name="Foulon E."/>
            <person name="Grimwood J."/>
            <person name="Gundlach H."/>
            <person name="Henrissat B."/>
            <person name="Napoli C."/>
            <person name="McDonald S.M."/>
            <person name="Parker M.S."/>
            <person name="Rombauts S."/>
            <person name="Salamov A."/>
            <person name="Von Dassow P."/>
            <person name="Badger J.H."/>
            <person name="Coutinho P.M."/>
            <person name="Demir E."/>
            <person name="Dubchak I."/>
            <person name="Gentemann C."/>
            <person name="Eikrem W."/>
            <person name="Gready J.E."/>
            <person name="John U."/>
            <person name="Lanier W."/>
            <person name="Lindquist E.A."/>
            <person name="Lucas S."/>
            <person name="Mayer K.F."/>
            <person name="Moreau H."/>
            <person name="Not F."/>
            <person name="Otillar R."/>
            <person name="Panaud O."/>
            <person name="Pangilinan J."/>
            <person name="Paulsen I."/>
            <person name="Piegu B."/>
            <person name="Poliakov A."/>
            <person name="Robbens S."/>
            <person name="Schmutz J."/>
            <person name="Toulza E."/>
            <person name="Wyss T."/>
            <person name="Zelensky A."/>
            <person name="Zhou K."/>
            <person name="Armbrust E.V."/>
            <person name="Bhattacharya D."/>
            <person name="Goodenough U.W."/>
            <person name="Van de Peer Y."/>
            <person name="Grigoriev I.V."/>
        </authorList>
    </citation>
    <scope>NUCLEOTIDE SEQUENCE [LARGE SCALE GENOMIC DNA]</scope>
    <source>
        <strain evidence="7 8">CCMP1545</strain>
    </source>
</reference>
<dbReference type="Gene3D" id="3.30.70.330">
    <property type="match status" value="1"/>
</dbReference>
<gene>
    <name evidence="7" type="ORF">MICPUCDRAFT_55543</name>
</gene>
<feature type="domain" description="WW" evidence="5">
    <location>
        <begin position="192"/>
        <end position="225"/>
    </location>
</feature>
<dbReference type="KEGG" id="mpp:MICPUCDRAFT_55543"/>
<dbReference type="InterPro" id="IPR001202">
    <property type="entry name" value="WW_dom"/>
</dbReference>
<dbReference type="PROSITE" id="PS50020">
    <property type="entry name" value="WW_DOMAIN_2"/>
    <property type="match status" value="1"/>
</dbReference>
<evidence type="ECO:0000256" key="2">
    <source>
        <dbReference type="ARBA" id="ARBA00022884"/>
    </source>
</evidence>
<evidence type="ECO:0000256" key="1">
    <source>
        <dbReference type="ARBA" id="ARBA00022737"/>
    </source>
</evidence>
<feature type="compositionally biased region" description="Polar residues" evidence="4">
    <location>
        <begin position="131"/>
        <end position="153"/>
    </location>
</feature>
<dbReference type="SMART" id="SM00456">
    <property type="entry name" value="WW"/>
    <property type="match status" value="1"/>
</dbReference>
<dbReference type="PROSITE" id="PS01159">
    <property type="entry name" value="WW_DOMAIN_1"/>
    <property type="match status" value="1"/>
</dbReference>
<dbReference type="InterPro" id="IPR036020">
    <property type="entry name" value="WW_dom_sf"/>
</dbReference>
<dbReference type="GeneID" id="9681751"/>
<dbReference type="eggNOG" id="KOG4205">
    <property type="taxonomic scope" value="Eukaryota"/>
</dbReference>
<proteinExistence type="predicted"/>
<dbReference type="Pfam" id="PF00397">
    <property type="entry name" value="WW"/>
    <property type="match status" value="1"/>
</dbReference>
<feature type="compositionally biased region" description="Gly residues" evidence="4">
    <location>
        <begin position="106"/>
        <end position="126"/>
    </location>
</feature>
<dbReference type="InterPro" id="IPR035979">
    <property type="entry name" value="RBD_domain_sf"/>
</dbReference>
<dbReference type="GO" id="GO:0006417">
    <property type="term" value="P:regulation of translation"/>
    <property type="evidence" value="ECO:0007669"/>
    <property type="project" value="TreeGrafter"/>
</dbReference>
<feature type="domain" description="RRM" evidence="6">
    <location>
        <begin position="11"/>
        <end position="88"/>
    </location>
</feature>
<dbReference type="AlphaFoldDB" id="C1ML16"/>
<dbReference type="Proteomes" id="UP000001876">
    <property type="component" value="Unassembled WGS sequence"/>
</dbReference>
<keyword evidence="2 3" id="KW-0694">RNA-binding</keyword>
<dbReference type="SUPFAM" id="SSF51045">
    <property type="entry name" value="WW domain"/>
    <property type="match status" value="1"/>
</dbReference>
<feature type="compositionally biased region" description="Polar residues" evidence="4">
    <location>
        <begin position="174"/>
        <end position="184"/>
    </location>
</feature>
<dbReference type="InterPro" id="IPR000504">
    <property type="entry name" value="RRM_dom"/>
</dbReference>
<dbReference type="SMART" id="SM00360">
    <property type="entry name" value="RRM"/>
    <property type="match status" value="1"/>
</dbReference>
<dbReference type="GO" id="GO:0003729">
    <property type="term" value="F:mRNA binding"/>
    <property type="evidence" value="ECO:0007669"/>
    <property type="project" value="TreeGrafter"/>
</dbReference>
<dbReference type="PANTHER" id="PTHR48032:SF6">
    <property type="entry name" value="RNA-BINDING (RRM_RBD_RNP MOTIFS) FAMILY PROTEIN"/>
    <property type="match status" value="1"/>
</dbReference>
<dbReference type="SUPFAM" id="SSF54928">
    <property type="entry name" value="RNA-binding domain, RBD"/>
    <property type="match status" value="1"/>
</dbReference>
<sequence>MANAADASAGSKIFVGGLDRSVDEGVVRSFFQQFGPVVEVLVMRDPHNHQSRGFGFITFQRDDSAKQVLQNRYHDMMGKRVEVKSAVPRGQAPPPQRGPPRSSQGYGYGQPRGGPGQGGPGGGYGYGASYANPQPYSGSNNPWGLNSGFTDPTSMGPGQGPHSAPQKANYGYSKESSGMSQQDHGVSGSGHATAAHGWTEHTAPEGYVYYYNSKSGVSQWERPVELDFQQVS</sequence>
<dbReference type="InterPro" id="IPR012677">
    <property type="entry name" value="Nucleotide-bd_a/b_plait_sf"/>
</dbReference>
<dbReference type="OrthoDB" id="1875751at2759"/>
<dbReference type="EMBL" id="GG663736">
    <property type="protein sequence ID" value="EEH59471.1"/>
    <property type="molecule type" value="Genomic_DNA"/>
</dbReference>
<organism evidence="8">
    <name type="scientific">Micromonas pusilla (strain CCMP1545)</name>
    <name type="common">Picoplanktonic green alga</name>
    <dbReference type="NCBI Taxonomy" id="564608"/>
    <lineage>
        <taxon>Eukaryota</taxon>
        <taxon>Viridiplantae</taxon>
        <taxon>Chlorophyta</taxon>
        <taxon>Mamiellophyceae</taxon>
        <taxon>Mamiellales</taxon>
        <taxon>Mamiellaceae</taxon>
        <taxon>Micromonas</taxon>
    </lineage>
</organism>
<feature type="region of interest" description="Disordered" evidence="4">
    <location>
        <begin position="84"/>
        <end position="194"/>
    </location>
</feature>
<dbReference type="Gene3D" id="2.20.70.10">
    <property type="match status" value="1"/>
</dbReference>
<dbReference type="STRING" id="564608.C1ML16"/>
<evidence type="ECO:0000259" key="5">
    <source>
        <dbReference type="PROSITE" id="PS50020"/>
    </source>
</evidence>
<dbReference type="RefSeq" id="XP_003056095.1">
    <property type="nucleotide sequence ID" value="XM_003056049.1"/>
</dbReference>
<evidence type="ECO:0000256" key="3">
    <source>
        <dbReference type="PROSITE-ProRule" id="PRU00176"/>
    </source>
</evidence>
<accession>C1ML16</accession>
<evidence type="ECO:0000256" key="4">
    <source>
        <dbReference type="SAM" id="MobiDB-lite"/>
    </source>
</evidence>
<name>C1ML16_MICPC</name>